<keyword evidence="4 5" id="KW-0472">Membrane</keyword>
<sequence length="607" mass="63364">MLLVDLLSTTMVLRLKCILLFTFIFLVLHGLIGAETTKEVSQRIRTAPHRNLRNTVIDGSGTEDSFHASEQNFRLDERKPRNNRVSVFTVAWFTLAMAAATGLGALPFFFVELDPQWAGLCNGMAAGVMLAASFDLLQEGQLHGSGSWVVVGLLAGGAFIWLCKKFLEQYGEVSMLDIKGADASKAILVIGIMTLHSFGEGSGVGVSFAGSKGFSQGLLVTLAIAVHNIPEGLAVSMVLATRGVSPLNAMIWSVITSLPQPIVAVPSFICADAFNKFLPFCTGFAAGCMIWMVVAEVLPDGFKEASPSQVASAATVSVAFMEALGAVLQNLSHGYSSEDASGLIVSLLFGLGPLFGGTVLVIFAVSCHLQHAVLTGIASGIAFILAIWRPFQLVVPSKMGFFPVVTLLGVGSALYHISTSSILKLGSHKKASVNDLASSASGVVVSALTLQSLFGCGAIVLHALAEGLALGVAAPKAYGLGRHMVLPVSLHGLARGAAVASCVFGATDSWRGALGAATLSGFAGPASAMGAIVAGIDYSMVDYWMVFACGTLIPSFGSILKRAVRLDGRRSSYGVVMGLMFASVCLTCTKLVCLHTPYCNSAPEAVT</sequence>
<feature type="transmembrane region" description="Helical" evidence="5">
    <location>
        <begin position="187"/>
        <end position="210"/>
    </location>
</feature>
<feature type="transmembrane region" description="Helical" evidence="5">
    <location>
        <begin position="484"/>
        <end position="506"/>
    </location>
</feature>
<feature type="transmembrane region" description="Helical" evidence="5">
    <location>
        <begin position="542"/>
        <end position="560"/>
    </location>
</feature>
<dbReference type="GO" id="GO:0005385">
    <property type="term" value="F:zinc ion transmembrane transporter activity"/>
    <property type="evidence" value="ECO:0007669"/>
    <property type="project" value="TreeGrafter"/>
</dbReference>
<keyword evidence="2 5" id="KW-0812">Transmembrane</keyword>
<evidence type="ECO:0000256" key="2">
    <source>
        <dbReference type="ARBA" id="ARBA00022692"/>
    </source>
</evidence>
<keyword evidence="7" id="KW-1185">Reference proteome</keyword>
<feature type="transmembrane region" description="Helical" evidence="5">
    <location>
        <begin position="513"/>
        <end position="536"/>
    </location>
</feature>
<feature type="transmembrane region" description="Helical" evidence="5">
    <location>
        <begin position="12"/>
        <end position="34"/>
    </location>
</feature>
<feature type="transmembrane region" description="Helical" evidence="5">
    <location>
        <begin position="372"/>
        <end position="388"/>
    </location>
</feature>
<evidence type="ECO:0000256" key="4">
    <source>
        <dbReference type="ARBA" id="ARBA00023136"/>
    </source>
</evidence>
<protein>
    <recommendedName>
        <fullName evidence="8">Zinc transporter At3g08650</fullName>
    </recommendedName>
</protein>
<dbReference type="PANTHER" id="PTHR11040:SF70">
    <property type="entry name" value="OS05G0316100 PROTEIN"/>
    <property type="match status" value="1"/>
</dbReference>
<dbReference type="AlphaFoldDB" id="A0AAP0PWV6"/>
<feature type="transmembrane region" description="Helical" evidence="5">
    <location>
        <begin position="400"/>
        <end position="418"/>
    </location>
</feature>
<feature type="transmembrane region" description="Helical" evidence="5">
    <location>
        <begin position="117"/>
        <end position="136"/>
    </location>
</feature>
<reference evidence="6 7" key="1">
    <citation type="submission" date="2024-01" db="EMBL/GenBank/DDBJ databases">
        <title>Genome assemblies of Stephania.</title>
        <authorList>
            <person name="Yang L."/>
        </authorList>
    </citation>
    <scope>NUCLEOTIDE SEQUENCE [LARGE SCALE GENOMIC DNA]</scope>
    <source>
        <strain evidence="6">JXDWG</strain>
        <tissue evidence="6">Leaf</tissue>
    </source>
</reference>
<dbReference type="PANTHER" id="PTHR11040">
    <property type="entry name" value="ZINC/IRON TRANSPORTER"/>
    <property type="match status" value="1"/>
</dbReference>
<feature type="transmembrane region" description="Helical" evidence="5">
    <location>
        <begin position="277"/>
        <end position="298"/>
    </location>
</feature>
<evidence type="ECO:0008006" key="8">
    <source>
        <dbReference type="Google" id="ProtNLM"/>
    </source>
</evidence>
<feature type="transmembrane region" description="Helical" evidence="5">
    <location>
        <begin position="572"/>
        <end position="592"/>
    </location>
</feature>
<proteinExistence type="predicted"/>
<dbReference type="GO" id="GO:0016020">
    <property type="term" value="C:membrane"/>
    <property type="evidence" value="ECO:0007669"/>
    <property type="project" value="UniProtKB-SubCell"/>
</dbReference>
<dbReference type="InterPro" id="IPR003689">
    <property type="entry name" value="ZIP"/>
</dbReference>
<gene>
    <name evidence="6" type="ORF">Scep_005926</name>
</gene>
<dbReference type="Proteomes" id="UP001419268">
    <property type="component" value="Unassembled WGS sequence"/>
</dbReference>
<feature type="transmembrane region" description="Helical" evidence="5">
    <location>
        <begin position="343"/>
        <end position="365"/>
    </location>
</feature>
<name>A0AAP0PWV6_9MAGN</name>
<feature type="transmembrane region" description="Helical" evidence="5">
    <location>
        <begin position="87"/>
        <end position="111"/>
    </location>
</feature>
<dbReference type="EMBL" id="JBBNAG010000002">
    <property type="protein sequence ID" value="KAK9159352.1"/>
    <property type="molecule type" value="Genomic_DNA"/>
</dbReference>
<feature type="transmembrane region" description="Helical" evidence="5">
    <location>
        <begin position="148"/>
        <end position="167"/>
    </location>
</feature>
<comment type="subcellular location">
    <subcellularLocation>
        <location evidence="1">Membrane</location>
        <topology evidence="1">Multi-pass membrane protein</topology>
    </subcellularLocation>
</comment>
<dbReference type="Pfam" id="PF02535">
    <property type="entry name" value="Zip"/>
    <property type="match status" value="1"/>
</dbReference>
<evidence type="ECO:0000313" key="6">
    <source>
        <dbReference type="EMBL" id="KAK9159352.1"/>
    </source>
</evidence>
<evidence type="ECO:0000256" key="5">
    <source>
        <dbReference type="SAM" id="Phobius"/>
    </source>
</evidence>
<organism evidence="6 7">
    <name type="scientific">Stephania cephalantha</name>
    <dbReference type="NCBI Taxonomy" id="152367"/>
    <lineage>
        <taxon>Eukaryota</taxon>
        <taxon>Viridiplantae</taxon>
        <taxon>Streptophyta</taxon>
        <taxon>Embryophyta</taxon>
        <taxon>Tracheophyta</taxon>
        <taxon>Spermatophyta</taxon>
        <taxon>Magnoliopsida</taxon>
        <taxon>Ranunculales</taxon>
        <taxon>Menispermaceae</taxon>
        <taxon>Menispermoideae</taxon>
        <taxon>Cissampelideae</taxon>
        <taxon>Stephania</taxon>
    </lineage>
</organism>
<evidence type="ECO:0000256" key="1">
    <source>
        <dbReference type="ARBA" id="ARBA00004141"/>
    </source>
</evidence>
<keyword evidence="3 5" id="KW-1133">Transmembrane helix</keyword>
<comment type="caution">
    <text evidence="6">The sequence shown here is derived from an EMBL/GenBank/DDBJ whole genome shotgun (WGS) entry which is preliminary data.</text>
</comment>
<evidence type="ECO:0000313" key="7">
    <source>
        <dbReference type="Proteomes" id="UP001419268"/>
    </source>
</evidence>
<evidence type="ECO:0000256" key="3">
    <source>
        <dbReference type="ARBA" id="ARBA00022989"/>
    </source>
</evidence>
<feature type="transmembrane region" description="Helical" evidence="5">
    <location>
        <begin position="217"/>
        <end position="240"/>
    </location>
</feature>
<accession>A0AAP0PWV6</accession>
<feature type="transmembrane region" description="Helical" evidence="5">
    <location>
        <begin position="439"/>
        <end position="464"/>
    </location>
</feature>